<accession>A0ABU7X9M6</accession>
<dbReference type="PANTHER" id="PTHR35011">
    <property type="entry name" value="2,3-DIKETO-L-GULONATE TRAP TRANSPORTER SMALL PERMEASE PROTEIN YIAM"/>
    <property type="match status" value="1"/>
</dbReference>
<evidence type="ECO:0000256" key="9">
    <source>
        <dbReference type="SAM" id="Phobius"/>
    </source>
</evidence>
<evidence type="ECO:0000256" key="2">
    <source>
        <dbReference type="ARBA" id="ARBA00022448"/>
    </source>
</evidence>
<dbReference type="EMBL" id="JARBCY010000031">
    <property type="protein sequence ID" value="MEF3317996.1"/>
    <property type="molecule type" value="Genomic_DNA"/>
</dbReference>
<keyword evidence="2" id="KW-0813">Transport</keyword>
<evidence type="ECO:0000256" key="3">
    <source>
        <dbReference type="ARBA" id="ARBA00022475"/>
    </source>
</evidence>
<name>A0ABU7X9M6_9FIRM</name>
<evidence type="ECO:0000256" key="7">
    <source>
        <dbReference type="ARBA" id="ARBA00023136"/>
    </source>
</evidence>
<dbReference type="RefSeq" id="WP_332087158.1">
    <property type="nucleotide sequence ID" value="NZ_JARBCY010000031.1"/>
</dbReference>
<evidence type="ECO:0000313" key="12">
    <source>
        <dbReference type="Proteomes" id="UP001328425"/>
    </source>
</evidence>
<keyword evidence="12" id="KW-1185">Reference proteome</keyword>
<keyword evidence="3" id="KW-1003">Cell membrane</keyword>
<keyword evidence="7 9" id="KW-0472">Membrane</keyword>
<dbReference type="Proteomes" id="UP001328425">
    <property type="component" value="Unassembled WGS sequence"/>
</dbReference>
<dbReference type="PANTHER" id="PTHR35011:SF2">
    <property type="entry name" value="2,3-DIKETO-L-GULONATE TRAP TRANSPORTER SMALL PERMEASE PROTEIN YIAM"/>
    <property type="match status" value="1"/>
</dbReference>
<evidence type="ECO:0000259" key="10">
    <source>
        <dbReference type="Pfam" id="PF04290"/>
    </source>
</evidence>
<reference evidence="11 12" key="1">
    <citation type="submission" date="2022-11" db="EMBL/GenBank/DDBJ databases">
        <title>The First Case of Preauricular Fistular Abscess Caused by Peptoniphilus grossensis.</title>
        <authorList>
            <person name="Byun J.-H."/>
        </authorList>
    </citation>
    <scope>NUCLEOTIDE SEQUENCE [LARGE SCALE GENOMIC DNA]</scope>
    <source>
        <strain evidence="11 12">GYB008</strain>
    </source>
</reference>
<protein>
    <submittedName>
        <fullName evidence="11">TRAP transporter small permease</fullName>
    </submittedName>
</protein>
<evidence type="ECO:0000256" key="8">
    <source>
        <dbReference type="ARBA" id="ARBA00038436"/>
    </source>
</evidence>
<feature type="transmembrane region" description="Helical" evidence="9">
    <location>
        <begin position="49"/>
        <end position="65"/>
    </location>
</feature>
<organism evidence="11 12">
    <name type="scientific">Peptoniphilus grossensis</name>
    <dbReference type="NCBI Taxonomy" id="1465756"/>
    <lineage>
        <taxon>Bacteria</taxon>
        <taxon>Bacillati</taxon>
        <taxon>Bacillota</taxon>
        <taxon>Tissierellia</taxon>
        <taxon>Tissierellales</taxon>
        <taxon>Peptoniphilaceae</taxon>
        <taxon>Peptoniphilus</taxon>
    </lineage>
</organism>
<comment type="caution">
    <text evidence="11">The sequence shown here is derived from an EMBL/GenBank/DDBJ whole genome shotgun (WGS) entry which is preliminary data.</text>
</comment>
<dbReference type="Pfam" id="PF04290">
    <property type="entry name" value="DctQ"/>
    <property type="match status" value="1"/>
</dbReference>
<feature type="transmembrane region" description="Helical" evidence="9">
    <location>
        <begin position="123"/>
        <end position="146"/>
    </location>
</feature>
<gene>
    <name evidence="11" type="ORF">PV361_04690</name>
</gene>
<comment type="similarity">
    <text evidence="8">Belongs to the TRAP transporter small permease family.</text>
</comment>
<feature type="transmembrane region" description="Helical" evidence="9">
    <location>
        <begin position="86"/>
        <end position="103"/>
    </location>
</feature>
<dbReference type="InterPro" id="IPR007387">
    <property type="entry name" value="TRAP_DctQ"/>
</dbReference>
<dbReference type="InterPro" id="IPR055348">
    <property type="entry name" value="DctQ"/>
</dbReference>
<proteinExistence type="inferred from homology"/>
<feature type="transmembrane region" description="Helical" evidence="9">
    <location>
        <begin position="14"/>
        <end position="37"/>
    </location>
</feature>
<sequence length="169" mass="19561">MKILKKIDDNLEEVLLVILVVGITTVMSAHVILRYFFKSPLVWAEEACRYMFVWITFLSIGYSIKKDLLLKVDALLSKFNIKIKRNIELISEILTIILFIILFKNSITVLQKVKMSGQTSPALGLPMVYIYASSTVGFFLGILRYLQFLYHKYIKKDLIEKSRLETTTN</sequence>
<keyword evidence="5 9" id="KW-0812">Transmembrane</keyword>
<evidence type="ECO:0000256" key="6">
    <source>
        <dbReference type="ARBA" id="ARBA00022989"/>
    </source>
</evidence>
<evidence type="ECO:0000313" key="11">
    <source>
        <dbReference type="EMBL" id="MEF3317996.1"/>
    </source>
</evidence>
<comment type="subcellular location">
    <subcellularLocation>
        <location evidence="1">Cell inner membrane</location>
        <topology evidence="1">Multi-pass membrane protein</topology>
    </subcellularLocation>
</comment>
<feature type="domain" description="Tripartite ATP-independent periplasmic transporters DctQ component" evidence="10">
    <location>
        <begin position="24"/>
        <end position="151"/>
    </location>
</feature>
<keyword evidence="6 9" id="KW-1133">Transmembrane helix</keyword>
<keyword evidence="4" id="KW-0997">Cell inner membrane</keyword>
<evidence type="ECO:0000256" key="1">
    <source>
        <dbReference type="ARBA" id="ARBA00004429"/>
    </source>
</evidence>
<evidence type="ECO:0000256" key="5">
    <source>
        <dbReference type="ARBA" id="ARBA00022692"/>
    </source>
</evidence>
<evidence type="ECO:0000256" key="4">
    <source>
        <dbReference type="ARBA" id="ARBA00022519"/>
    </source>
</evidence>